<accession>A0A1Q8QBM7</accession>
<keyword evidence="2" id="KW-1185">Reference proteome</keyword>
<name>A0A1Q8QBM7_9FIRM</name>
<comment type="caution">
    <text evidence="1">The sequence shown here is derived from an EMBL/GenBank/DDBJ whole genome shotgun (WGS) entry which is preliminary data.</text>
</comment>
<dbReference type="EMBL" id="MLBF01000163">
    <property type="protein sequence ID" value="OLN24753.1"/>
    <property type="molecule type" value="Genomic_DNA"/>
</dbReference>
<reference evidence="1 2" key="1">
    <citation type="submission" date="2016-09" db="EMBL/GenBank/DDBJ databases">
        <title>Complete genome of Desulfosporosinus sp. OL.</title>
        <authorList>
            <person name="Mardanov A."/>
            <person name="Beletsky A."/>
            <person name="Panova A."/>
            <person name="Karnachuk O."/>
            <person name="Ravin N."/>
        </authorList>
    </citation>
    <scope>NUCLEOTIDE SEQUENCE [LARGE SCALE GENOMIC DNA]</scope>
    <source>
        <strain evidence="1 2">OL</strain>
    </source>
</reference>
<gene>
    <name evidence="1" type="ORF">DSOL_5406</name>
</gene>
<evidence type="ECO:0000313" key="2">
    <source>
        <dbReference type="Proteomes" id="UP000186102"/>
    </source>
</evidence>
<dbReference type="Proteomes" id="UP000186102">
    <property type="component" value="Unassembled WGS sequence"/>
</dbReference>
<sequence length="44" mass="4369">MPGKGKRAAVMGGDVSALTVAWDLGKKGYGVDVYLAGEAAAAIC</sequence>
<evidence type="ECO:0000313" key="1">
    <source>
        <dbReference type="EMBL" id="OLN24753.1"/>
    </source>
</evidence>
<dbReference type="AlphaFoldDB" id="A0A1Q8QBM7"/>
<organism evidence="1 2">
    <name type="scientific">Desulfosporosinus metallidurans</name>
    <dbReference type="NCBI Taxonomy" id="1888891"/>
    <lineage>
        <taxon>Bacteria</taxon>
        <taxon>Bacillati</taxon>
        <taxon>Bacillota</taxon>
        <taxon>Clostridia</taxon>
        <taxon>Eubacteriales</taxon>
        <taxon>Desulfitobacteriaceae</taxon>
        <taxon>Desulfosporosinus</taxon>
    </lineage>
</organism>
<protein>
    <submittedName>
        <fullName evidence="1">FAD-dependent pyridine nucleotide-disulfide oxidoreductase</fullName>
    </submittedName>
</protein>
<proteinExistence type="predicted"/>